<gene>
    <name evidence="2" type="ORF">B4088_2995</name>
</gene>
<sequence>MEGDIIRLISFFLMYVSIHLFVPLVLNEVTDYLYELEKQ</sequence>
<dbReference type="AlphaFoldDB" id="A0A164NPN0"/>
<dbReference type="PATRIC" id="fig|1396.535.peg.503"/>
<accession>A0A164NPN0</accession>
<keyword evidence="1" id="KW-0472">Membrane</keyword>
<keyword evidence="1" id="KW-1133">Transmembrane helix</keyword>
<dbReference type="EMBL" id="LJKE01000050">
    <property type="protein sequence ID" value="KZD64599.1"/>
    <property type="molecule type" value="Genomic_DNA"/>
</dbReference>
<protein>
    <submittedName>
        <fullName evidence="2">Uncharacterized protein</fullName>
    </submittedName>
</protein>
<feature type="transmembrane region" description="Helical" evidence="1">
    <location>
        <begin position="5"/>
        <end position="26"/>
    </location>
</feature>
<organism evidence="2 3">
    <name type="scientific">Bacillus cereus</name>
    <dbReference type="NCBI Taxonomy" id="1396"/>
    <lineage>
        <taxon>Bacteria</taxon>
        <taxon>Bacillati</taxon>
        <taxon>Bacillota</taxon>
        <taxon>Bacilli</taxon>
        <taxon>Bacillales</taxon>
        <taxon>Bacillaceae</taxon>
        <taxon>Bacillus</taxon>
        <taxon>Bacillus cereus group</taxon>
    </lineage>
</organism>
<evidence type="ECO:0000313" key="3">
    <source>
        <dbReference type="Proteomes" id="UP000076482"/>
    </source>
</evidence>
<keyword evidence="1" id="KW-0812">Transmembrane</keyword>
<dbReference type="Proteomes" id="UP000076482">
    <property type="component" value="Unassembled WGS sequence"/>
</dbReference>
<name>A0A164NPN0_BACCE</name>
<evidence type="ECO:0000256" key="1">
    <source>
        <dbReference type="SAM" id="Phobius"/>
    </source>
</evidence>
<proteinExistence type="predicted"/>
<evidence type="ECO:0000313" key="2">
    <source>
        <dbReference type="EMBL" id="KZD64599.1"/>
    </source>
</evidence>
<comment type="caution">
    <text evidence="2">The sequence shown here is derived from an EMBL/GenBank/DDBJ whole genome shotgun (WGS) entry which is preliminary data.</text>
</comment>
<reference evidence="2 3" key="1">
    <citation type="submission" date="2015-09" db="EMBL/GenBank/DDBJ databases">
        <title>Bacillus cereus food isolates.</title>
        <authorList>
            <person name="Boekhorst J."/>
        </authorList>
    </citation>
    <scope>NUCLEOTIDE SEQUENCE [LARGE SCALE GENOMIC DNA]</scope>
    <source>
        <strain evidence="2 3">B4088</strain>
    </source>
</reference>